<evidence type="ECO:0000313" key="8">
    <source>
        <dbReference type="EMBL" id="KAK6490521.1"/>
    </source>
</evidence>
<evidence type="ECO:0000256" key="6">
    <source>
        <dbReference type="SAM" id="Phobius"/>
    </source>
</evidence>
<dbReference type="InterPro" id="IPR027294">
    <property type="entry name" value="NPS_rcpt"/>
</dbReference>
<dbReference type="EMBL" id="JAHFZB010000004">
    <property type="protein sequence ID" value="KAK6490521.1"/>
    <property type="molecule type" value="Genomic_DNA"/>
</dbReference>
<reference evidence="8 9" key="1">
    <citation type="submission" date="2021-05" db="EMBL/GenBank/DDBJ databases">
        <authorList>
            <person name="Zahm M."/>
            <person name="Klopp C."/>
            <person name="Cabau C."/>
            <person name="Kuhl H."/>
            <person name="Suciu R."/>
            <person name="Ciorpac M."/>
            <person name="Holostenco D."/>
            <person name="Gessner J."/>
            <person name="Wuertz S."/>
            <person name="Hohne C."/>
            <person name="Stock M."/>
            <person name="Gislard M."/>
            <person name="Lluch J."/>
            <person name="Milhes M."/>
            <person name="Lampietro C."/>
            <person name="Lopez Roques C."/>
            <person name="Donnadieu C."/>
            <person name="Du K."/>
            <person name="Schartl M."/>
            <person name="Guiguen Y."/>
        </authorList>
    </citation>
    <scope>NUCLEOTIDE SEQUENCE [LARGE SCALE GENOMIC DNA]</scope>
    <source>
        <strain evidence="8">Hh-F2</strain>
        <tissue evidence="8">Blood</tissue>
    </source>
</reference>
<keyword evidence="2 5" id="KW-0812">Transmembrane</keyword>
<comment type="caution">
    <text evidence="8">The sequence shown here is derived from an EMBL/GenBank/DDBJ whole genome shotgun (WGS) entry which is preliminary data.</text>
</comment>
<feature type="transmembrane region" description="Helical" evidence="6">
    <location>
        <begin position="165"/>
        <end position="185"/>
    </location>
</feature>
<evidence type="ECO:0000256" key="1">
    <source>
        <dbReference type="ARBA" id="ARBA00004370"/>
    </source>
</evidence>
<keyword evidence="9" id="KW-1185">Reference proteome</keyword>
<keyword evidence="5" id="KW-0675">Receptor</keyword>
<feature type="transmembrane region" description="Helical" evidence="6">
    <location>
        <begin position="89"/>
        <end position="111"/>
    </location>
</feature>
<dbReference type="PROSITE" id="PS00237">
    <property type="entry name" value="G_PROTEIN_RECEP_F1_1"/>
    <property type="match status" value="1"/>
</dbReference>
<evidence type="ECO:0000256" key="3">
    <source>
        <dbReference type="ARBA" id="ARBA00022989"/>
    </source>
</evidence>
<dbReference type="PANTHER" id="PTHR24244">
    <property type="entry name" value="NEUROPEPTIDE S RECEPTOR"/>
    <property type="match status" value="1"/>
</dbReference>
<feature type="transmembrane region" description="Helical" evidence="6">
    <location>
        <begin position="123"/>
        <end position="144"/>
    </location>
</feature>
<gene>
    <name evidence="8" type="ORF">HHUSO_G5079</name>
</gene>
<dbReference type="Proteomes" id="UP001369086">
    <property type="component" value="Unassembled WGS sequence"/>
</dbReference>
<dbReference type="InterPro" id="IPR000276">
    <property type="entry name" value="GPCR_Rhodpsn"/>
</dbReference>
<organism evidence="8 9">
    <name type="scientific">Huso huso</name>
    <name type="common">Beluga</name>
    <name type="synonym">Acipenser huso</name>
    <dbReference type="NCBI Taxonomy" id="61971"/>
    <lineage>
        <taxon>Eukaryota</taxon>
        <taxon>Metazoa</taxon>
        <taxon>Chordata</taxon>
        <taxon>Craniata</taxon>
        <taxon>Vertebrata</taxon>
        <taxon>Euteleostomi</taxon>
        <taxon>Actinopterygii</taxon>
        <taxon>Chondrostei</taxon>
        <taxon>Acipenseriformes</taxon>
        <taxon>Acipenseridae</taxon>
        <taxon>Huso</taxon>
    </lineage>
</organism>
<sequence>MSSPATAGNETDWSMENLTMIDMSFYTSLKTEQLVTLWVIFLVTITGNSLVLISMWRNREKKSRMTFFVTQLAIAGEQLVDTSDEASPFLIHTDMLVGLINILSDIIWRFTGNFLAPDFICKILKYFQVVLLYASTYVLVSLSIDRYHALVHPLKFLQGEKQAKILTAVSWALSFLFSTPSLIIFGNKQMSNGEIQCLGEWPEEYYWVPYMIIVACLVFFIPLIIISVFYSIVIWTIWNKSKRQSVMFADQSDKSKVGKHAQRGLIPKAKINAVKYSAVVIFAFVMCWSPYFVFDMLDNFKAIPHTDERFFASIIIQHLTVLNSAINPFIYLIFSVKWCTPCRKSKQEVPRGITEEAAERGAGQECCRSYCFI</sequence>
<keyword evidence="5" id="KW-0297">G-protein coupled receptor</keyword>
<keyword evidence="4 6" id="KW-0472">Membrane</keyword>
<accession>A0ABR1A0B2</accession>
<dbReference type="PRINTS" id="PR00237">
    <property type="entry name" value="GPCRRHODOPSN"/>
</dbReference>
<protein>
    <submittedName>
        <fullName evidence="8">Neuropeptide S receptor-like</fullName>
    </submittedName>
</protein>
<dbReference type="InterPro" id="IPR017452">
    <property type="entry name" value="GPCR_Rhodpsn_7TM"/>
</dbReference>
<comment type="similarity">
    <text evidence="5">Belongs to the G-protein coupled receptor 1 family.</text>
</comment>
<name>A0ABR1A0B2_HUSHU</name>
<dbReference type="SUPFAM" id="SSF81321">
    <property type="entry name" value="Family A G protein-coupled receptor-like"/>
    <property type="match status" value="1"/>
</dbReference>
<proteinExistence type="inferred from homology"/>
<evidence type="ECO:0000256" key="2">
    <source>
        <dbReference type="ARBA" id="ARBA00022692"/>
    </source>
</evidence>
<dbReference type="Gene3D" id="1.20.1070.10">
    <property type="entry name" value="Rhodopsin 7-helix transmembrane proteins"/>
    <property type="match status" value="1"/>
</dbReference>
<evidence type="ECO:0000256" key="5">
    <source>
        <dbReference type="RuleBase" id="RU000688"/>
    </source>
</evidence>
<feature type="transmembrane region" description="Helical" evidence="6">
    <location>
        <begin position="205"/>
        <end position="238"/>
    </location>
</feature>
<evidence type="ECO:0000313" key="9">
    <source>
        <dbReference type="Proteomes" id="UP001369086"/>
    </source>
</evidence>
<keyword evidence="5" id="KW-0807">Transducer</keyword>
<dbReference type="PROSITE" id="PS50262">
    <property type="entry name" value="G_PROTEIN_RECEP_F1_2"/>
    <property type="match status" value="1"/>
</dbReference>
<feature type="transmembrane region" description="Helical" evidence="6">
    <location>
        <begin position="35"/>
        <end position="56"/>
    </location>
</feature>
<dbReference type="Pfam" id="PF00001">
    <property type="entry name" value="7tm_1"/>
    <property type="match status" value="1"/>
</dbReference>
<feature type="transmembrane region" description="Helical" evidence="6">
    <location>
        <begin position="273"/>
        <end position="294"/>
    </location>
</feature>
<dbReference type="PANTHER" id="PTHR24244:SF2">
    <property type="entry name" value="NEUROPEPTIDE S RECEPTOR"/>
    <property type="match status" value="1"/>
</dbReference>
<evidence type="ECO:0000259" key="7">
    <source>
        <dbReference type="PROSITE" id="PS50262"/>
    </source>
</evidence>
<feature type="transmembrane region" description="Helical" evidence="6">
    <location>
        <begin position="314"/>
        <end position="334"/>
    </location>
</feature>
<feature type="domain" description="G-protein coupled receptors family 1 profile" evidence="7">
    <location>
        <begin position="47"/>
        <end position="331"/>
    </location>
</feature>
<comment type="subcellular location">
    <subcellularLocation>
        <location evidence="1">Membrane</location>
    </subcellularLocation>
</comment>
<evidence type="ECO:0000256" key="4">
    <source>
        <dbReference type="ARBA" id="ARBA00023136"/>
    </source>
</evidence>
<keyword evidence="3 6" id="KW-1133">Transmembrane helix</keyword>